<feature type="signal peptide" evidence="2">
    <location>
        <begin position="1"/>
        <end position="30"/>
    </location>
</feature>
<dbReference type="PANTHER" id="PTHR43569:SF2">
    <property type="entry name" value="AMIDOHYDROLASE-RELATED DOMAIN-CONTAINING PROTEIN"/>
    <property type="match status" value="1"/>
</dbReference>
<dbReference type="EMBL" id="JABRWJ010000005">
    <property type="protein sequence ID" value="NRF68818.1"/>
    <property type="molecule type" value="Genomic_DNA"/>
</dbReference>
<evidence type="ECO:0000313" key="4">
    <source>
        <dbReference type="EMBL" id="NRF68818.1"/>
    </source>
</evidence>
<organism evidence="4 5">
    <name type="scientific">Pseudaquabacterium terrae</name>
    <dbReference type="NCBI Taxonomy" id="2732868"/>
    <lineage>
        <taxon>Bacteria</taxon>
        <taxon>Pseudomonadati</taxon>
        <taxon>Pseudomonadota</taxon>
        <taxon>Betaproteobacteria</taxon>
        <taxon>Burkholderiales</taxon>
        <taxon>Sphaerotilaceae</taxon>
        <taxon>Pseudaquabacterium</taxon>
    </lineage>
</organism>
<dbReference type="Gene3D" id="3.20.20.140">
    <property type="entry name" value="Metal-dependent hydrolases"/>
    <property type="match status" value="1"/>
</dbReference>
<feature type="chain" id="PRO_5045775502" evidence="2">
    <location>
        <begin position="31"/>
        <end position="342"/>
    </location>
</feature>
<dbReference type="SUPFAM" id="SSF51556">
    <property type="entry name" value="Metallo-dependent hydrolases"/>
    <property type="match status" value="1"/>
</dbReference>
<name>A0ABX2EJP4_9BURK</name>
<proteinExistence type="inferred from homology"/>
<dbReference type="PANTHER" id="PTHR43569">
    <property type="entry name" value="AMIDOHYDROLASE"/>
    <property type="match status" value="1"/>
</dbReference>
<protein>
    <submittedName>
        <fullName evidence="4">Amidohydrolase family protein</fullName>
    </submittedName>
</protein>
<keyword evidence="5" id="KW-1185">Reference proteome</keyword>
<dbReference type="Proteomes" id="UP000737171">
    <property type="component" value="Unassembled WGS sequence"/>
</dbReference>
<dbReference type="Pfam" id="PF04909">
    <property type="entry name" value="Amidohydro_2"/>
    <property type="match status" value="1"/>
</dbReference>
<dbReference type="InterPro" id="IPR006680">
    <property type="entry name" value="Amidohydro-rel"/>
</dbReference>
<reference evidence="4 5" key="1">
    <citation type="submission" date="2020-05" db="EMBL/GenBank/DDBJ databases">
        <title>Aquincola sp. isolate from soil.</title>
        <authorList>
            <person name="Han J."/>
            <person name="Kim D.-U."/>
        </authorList>
    </citation>
    <scope>NUCLEOTIDE SEQUENCE [LARGE SCALE GENOMIC DNA]</scope>
    <source>
        <strain evidence="4 5">S2</strain>
    </source>
</reference>
<comment type="similarity">
    <text evidence="1">Belongs to the metallo-dependent hydrolases superfamily.</text>
</comment>
<feature type="domain" description="Amidohydrolase-related" evidence="3">
    <location>
        <begin position="58"/>
        <end position="339"/>
    </location>
</feature>
<accession>A0ABX2EJP4</accession>
<keyword evidence="2" id="KW-0732">Signal</keyword>
<comment type="caution">
    <text evidence="4">The sequence shown here is derived from an EMBL/GenBank/DDBJ whole genome shotgun (WGS) entry which is preliminary data.</text>
</comment>
<evidence type="ECO:0000256" key="1">
    <source>
        <dbReference type="ARBA" id="ARBA00038310"/>
    </source>
</evidence>
<gene>
    <name evidence="4" type="ORF">HLB44_17640</name>
</gene>
<sequence length="342" mass="37604">MKRTMRNGLACWAAAAAALLGVAWTSAARADDGADDRALSAAIEQAERGAAAGKRPIVDTHIHFWQVTRPGGVPWPTPAEGPIFRDVLPPEYTAIARANGIVKAGIVEASGIVEDNQWILDLVRHDRFYSFFVGNLEIGAPTFAKDLARFARDHRFVGIRGYLTGPAEGITLSPAQLASLRDLARRGMTLDIISRGTKNPKDQVIALCTAVPDLRIIIDHLGGAKGPPPIDPTWELEIRRLADVCPNLHMKFSSYYDMYAPGDVVFPSPTDLGAYKAHFDVLMTAFGPERLVWGSNWPVITLHGTFEAQIAIAEEYLAPFGHKVRDKVMFKNALAFYRRHRP</sequence>
<evidence type="ECO:0000313" key="5">
    <source>
        <dbReference type="Proteomes" id="UP000737171"/>
    </source>
</evidence>
<evidence type="ECO:0000256" key="2">
    <source>
        <dbReference type="SAM" id="SignalP"/>
    </source>
</evidence>
<evidence type="ECO:0000259" key="3">
    <source>
        <dbReference type="Pfam" id="PF04909"/>
    </source>
</evidence>
<dbReference type="InterPro" id="IPR052350">
    <property type="entry name" value="Metallo-dep_Lactonases"/>
</dbReference>
<dbReference type="RefSeq" id="WP_173124891.1">
    <property type="nucleotide sequence ID" value="NZ_JABRWJ010000005.1"/>
</dbReference>
<dbReference type="InterPro" id="IPR032466">
    <property type="entry name" value="Metal_Hydrolase"/>
</dbReference>